<keyword evidence="4" id="KW-0862">Zinc</keyword>
<evidence type="ECO:0000259" key="8">
    <source>
        <dbReference type="PROSITE" id="PS50157"/>
    </source>
</evidence>
<dbReference type="InterPro" id="IPR050527">
    <property type="entry name" value="Snail/Krueppel_Znf"/>
</dbReference>
<feature type="domain" description="C2H2-type" evidence="8">
    <location>
        <begin position="68"/>
        <end position="86"/>
    </location>
</feature>
<dbReference type="PROSITE" id="PS00028">
    <property type="entry name" value="ZINC_FINGER_C2H2_1"/>
    <property type="match status" value="3"/>
</dbReference>
<dbReference type="PANTHER" id="PTHR24388:SF53">
    <property type="entry name" value="CHORION TRANSCRIPTION FACTOR CF2-RELATED"/>
    <property type="match status" value="1"/>
</dbReference>
<comment type="caution">
    <text evidence="9">The sequence shown here is derived from an EMBL/GenBank/DDBJ whole genome shotgun (WGS) entry which is preliminary data.</text>
</comment>
<evidence type="ECO:0000256" key="1">
    <source>
        <dbReference type="ARBA" id="ARBA00022723"/>
    </source>
</evidence>
<evidence type="ECO:0000256" key="3">
    <source>
        <dbReference type="ARBA" id="ARBA00022771"/>
    </source>
</evidence>
<dbReference type="SMART" id="SM00355">
    <property type="entry name" value="ZnF_C2H2"/>
    <property type="match status" value="5"/>
</dbReference>
<reference evidence="9 11" key="1">
    <citation type="submission" date="2021-06" db="EMBL/GenBank/DDBJ databases">
        <title>Caerostris darwini draft genome.</title>
        <authorList>
            <person name="Kono N."/>
            <person name="Arakawa K."/>
        </authorList>
    </citation>
    <scope>NUCLEOTIDE SEQUENCE [LARGE SCALE GENOMIC DNA]</scope>
</reference>
<feature type="domain" description="C2H2-type" evidence="8">
    <location>
        <begin position="91"/>
        <end position="118"/>
    </location>
</feature>
<gene>
    <name evidence="9" type="ORF">CDAR_234741</name>
    <name evidence="10" type="ORF">CDAR_587941</name>
</gene>
<keyword evidence="3 7" id="KW-0863">Zinc-finger</keyword>
<dbReference type="FunFam" id="3.30.160.60:FF:000303">
    <property type="entry name" value="Zinc finger protein 41"/>
    <property type="match status" value="1"/>
</dbReference>
<dbReference type="Gene3D" id="3.30.160.60">
    <property type="entry name" value="Classic Zinc Finger"/>
    <property type="match status" value="4"/>
</dbReference>
<dbReference type="AlphaFoldDB" id="A0AAV4N1B0"/>
<evidence type="ECO:0000256" key="2">
    <source>
        <dbReference type="ARBA" id="ARBA00022737"/>
    </source>
</evidence>
<dbReference type="InterPro" id="IPR013087">
    <property type="entry name" value="Znf_C2H2_type"/>
</dbReference>
<dbReference type="GO" id="GO:0005634">
    <property type="term" value="C:nucleus"/>
    <property type="evidence" value="ECO:0007669"/>
    <property type="project" value="UniProtKB-ARBA"/>
</dbReference>
<evidence type="ECO:0000313" key="11">
    <source>
        <dbReference type="Proteomes" id="UP001054837"/>
    </source>
</evidence>
<evidence type="ECO:0000256" key="6">
    <source>
        <dbReference type="ARBA" id="ARBA00037948"/>
    </source>
</evidence>
<name>A0AAV4N1B0_9ARAC</name>
<sequence length="173" mass="20131">MSTADTSQTTEFRTCNVCGSVFLRLDLLIDHCKERKNLPYVCEHCGTAVKYWSEFKKHQLVHSGERLHVCPVCGKAFGLKNHLKNHAEKPYYCEECKISFKSEEEFERHKLTHQREKPHVCVECRKAFVFNYELKRHMLTHTSIKGYDCKVCGTALNQLSNLKRAMGIYSKGR</sequence>
<dbReference type="GO" id="GO:0008270">
    <property type="term" value="F:zinc ion binding"/>
    <property type="evidence" value="ECO:0007669"/>
    <property type="project" value="UniProtKB-KW"/>
</dbReference>
<dbReference type="SUPFAM" id="SSF57667">
    <property type="entry name" value="beta-beta-alpha zinc fingers"/>
    <property type="match status" value="2"/>
</dbReference>
<feature type="domain" description="C2H2-type" evidence="8">
    <location>
        <begin position="119"/>
        <end position="146"/>
    </location>
</feature>
<dbReference type="EMBL" id="BPLQ01007896">
    <property type="protein sequence ID" value="GIY33048.1"/>
    <property type="molecule type" value="Genomic_DNA"/>
</dbReference>
<accession>A0AAV4N1B0</accession>
<feature type="domain" description="C2H2-type" evidence="8">
    <location>
        <begin position="40"/>
        <end position="67"/>
    </location>
</feature>
<dbReference type="InterPro" id="IPR036236">
    <property type="entry name" value="Znf_C2H2_sf"/>
</dbReference>
<dbReference type="PANTHER" id="PTHR24388">
    <property type="entry name" value="ZINC FINGER PROTEIN"/>
    <property type="match status" value="1"/>
</dbReference>
<evidence type="ECO:0000256" key="7">
    <source>
        <dbReference type="PROSITE-ProRule" id="PRU00042"/>
    </source>
</evidence>
<evidence type="ECO:0000313" key="9">
    <source>
        <dbReference type="EMBL" id="GIX78045.1"/>
    </source>
</evidence>
<dbReference type="GO" id="GO:0000981">
    <property type="term" value="F:DNA-binding transcription factor activity, RNA polymerase II-specific"/>
    <property type="evidence" value="ECO:0007669"/>
    <property type="project" value="TreeGrafter"/>
</dbReference>
<organism evidence="9 11">
    <name type="scientific">Caerostris darwini</name>
    <dbReference type="NCBI Taxonomy" id="1538125"/>
    <lineage>
        <taxon>Eukaryota</taxon>
        <taxon>Metazoa</taxon>
        <taxon>Ecdysozoa</taxon>
        <taxon>Arthropoda</taxon>
        <taxon>Chelicerata</taxon>
        <taxon>Arachnida</taxon>
        <taxon>Araneae</taxon>
        <taxon>Araneomorphae</taxon>
        <taxon>Entelegynae</taxon>
        <taxon>Araneoidea</taxon>
        <taxon>Araneidae</taxon>
        <taxon>Caerostris</taxon>
    </lineage>
</organism>
<keyword evidence="1" id="KW-0479">Metal-binding</keyword>
<comment type="similarity">
    <text evidence="6">Belongs to the snail C2H2-type zinc-finger protein family.</text>
</comment>
<keyword evidence="2" id="KW-0677">Repeat</keyword>
<evidence type="ECO:0000256" key="5">
    <source>
        <dbReference type="ARBA" id="ARBA00023242"/>
    </source>
</evidence>
<dbReference type="PROSITE" id="PS50157">
    <property type="entry name" value="ZINC_FINGER_C2H2_2"/>
    <property type="match status" value="4"/>
</dbReference>
<dbReference type="Proteomes" id="UP001054837">
    <property type="component" value="Unassembled WGS sequence"/>
</dbReference>
<dbReference type="Pfam" id="PF00096">
    <property type="entry name" value="zf-C2H2"/>
    <property type="match status" value="4"/>
</dbReference>
<keyword evidence="11" id="KW-1185">Reference proteome</keyword>
<evidence type="ECO:0000256" key="4">
    <source>
        <dbReference type="ARBA" id="ARBA00022833"/>
    </source>
</evidence>
<keyword evidence="5" id="KW-0539">Nucleus</keyword>
<dbReference type="EMBL" id="BPLQ01001070">
    <property type="protein sequence ID" value="GIX78045.1"/>
    <property type="molecule type" value="Genomic_DNA"/>
</dbReference>
<proteinExistence type="inferred from homology"/>
<protein>
    <recommendedName>
        <fullName evidence="8">C2H2-type domain-containing protein</fullName>
    </recommendedName>
</protein>
<dbReference type="GO" id="GO:0000978">
    <property type="term" value="F:RNA polymerase II cis-regulatory region sequence-specific DNA binding"/>
    <property type="evidence" value="ECO:0007669"/>
    <property type="project" value="TreeGrafter"/>
</dbReference>
<evidence type="ECO:0000313" key="10">
    <source>
        <dbReference type="EMBL" id="GIY33048.1"/>
    </source>
</evidence>
<dbReference type="FunFam" id="3.30.160.60:FF:000446">
    <property type="entry name" value="Zinc finger protein"/>
    <property type="match status" value="1"/>
</dbReference>